<proteinExistence type="predicted"/>
<protein>
    <recommendedName>
        <fullName evidence="3">Transcriptional regulator</fullName>
    </recommendedName>
</protein>
<gene>
    <name evidence="1" type="ORF">ACEU0G_002912</name>
</gene>
<evidence type="ECO:0000313" key="1">
    <source>
        <dbReference type="EMBL" id="MFG6108916.1"/>
    </source>
</evidence>
<organism evidence="1 2">
    <name type="scientific">Stenotrophomonas nematodicola</name>
    <dbReference type="NCBI Taxonomy" id="2656746"/>
    <lineage>
        <taxon>Bacteria</taxon>
        <taxon>Pseudomonadati</taxon>
        <taxon>Pseudomonadota</taxon>
        <taxon>Gammaproteobacteria</taxon>
        <taxon>Lysobacterales</taxon>
        <taxon>Lysobacteraceae</taxon>
        <taxon>Stenotrophomonas</taxon>
    </lineage>
</organism>
<dbReference type="Proteomes" id="UP001605261">
    <property type="component" value="Unassembled WGS sequence"/>
</dbReference>
<sequence length="103" mass="11064">MTTSPADPNAPRLLGFDVPDLHSRVDHAEDEAIVAMLDVEPSSAWLQVFHAHVDALKGELGLAGVAMDGRSIRFFGSIADSRRLANEITGLIKDVAQALSSQR</sequence>
<dbReference type="EMBL" id="JBHGCJ010000004">
    <property type="protein sequence ID" value="MFG6108916.1"/>
    <property type="molecule type" value="Genomic_DNA"/>
</dbReference>
<dbReference type="RefSeq" id="WP_394162398.1">
    <property type="nucleotide sequence ID" value="NZ_JBHGCJ010000004.1"/>
</dbReference>
<name>A0ABW7CVB8_9GAMM</name>
<evidence type="ECO:0008006" key="3">
    <source>
        <dbReference type="Google" id="ProtNLM"/>
    </source>
</evidence>
<comment type="caution">
    <text evidence="1">The sequence shown here is derived from an EMBL/GenBank/DDBJ whole genome shotgun (WGS) entry which is preliminary data.</text>
</comment>
<evidence type="ECO:0000313" key="2">
    <source>
        <dbReference type="Proteomes" id="UP001605261"/>
    </source>
</evidence>
<accession>A0ABW7CVB8</accession>
<keyword evidence="2" id="KW-1185">Reference proteome</keyword>
<reference evidence="1 2" key="1">
    <citation type="submission" date="2024-09" db="EMBL/GenBank/DDBJ databases">
        <authorList>
            <consortium name="All-Russian atlas of soil microorganisms"/>
            <consortium name="as a basis for the search for new antimicrobial producers and enzymes with unique properties"/>
            <person name="Sokolova E.A."/>
            <person name="Voronina E.N."/>
        </authorList>
    </citation>
    <scope>NUCLEOTIDE SEQUENCE [LARGE SCALE GENOMIC DNA]</scope>
    <source>
        <strain evidence="1 2">AF-22b-331.1</strain>
    </source>
</reference>